<feature type="domain" description="DUF1868" evidence="1">
    <location>
        <begin position="21"/>
        <end position="130"/>
    </location>
</feature>
<protein>
    <submittedName>
        <fullName evidence="2">DUF1868 domain-containing protein</fullName>
    </submittedName>
</protein>
<organism evidence="2 3">
    <name type="scientific">Oceaniradius stylonematis</name>
    <dbReference type="NCBI Taxonomy" id="2184161"/>
    <lineage>
        <taxon>Bacteria</taxon>
        <taxon>Pseudomonadati</taxon>
        <taxon>Pseudomonadota</taxon>
        <taxon>Alphaproteobacteria</taxon>
        <taxon>Hyphomicrobiales</taxon>
        <taxon>Ahrensiaceae</taxon>
        <taxon>Oceaniradius</taxon>
    </lineage>
</organism>
<sequence>MSFAGIVGADGDRPPRWLDVRFDAAGAPLRCSGNTMVCHLRDDAGRAAVSQIVARLASAPAGGCFAFTAPESWHMTVFNGLLHEGDRHRRDFWPAGLPSDAADDEADAFMLDRMATVDPPDTFIQMVATGFSGLASHGLGIALAPATTGEERAIRTYRDRLAEATGLQARPGHADYRFHLTLAYLVRWPSETEAEGFDTVMQSLAAEMGDLFPPFRLGPPELCLFDHMDEFRVERIVTPARAATPAE</sequence>
<dbReference type="Proteomes" id="UP000246132">
    <property type="component" value="Unassembled WGS sequence"/>
</dbReference>
<keyword evidence="3" id="KW-1185">Reference proteome</keyword>
<dbReference type="Gene3D" id="3.90.1140.10">
    <property type="entry name" value="Cyclic phosphodiesterase"/>
    <property type="match status" value="1"/>
</dbReference>
<dbReference type="InterPro" id="IPR009097">
    <property type="entry name" value="Cyclic_Pdiesterase"/>
</dbReference>
<dbReference type="EMBL" id="QFWV02000004">
    <property type="protein sequence ID" value="RKF07247.1"/>
    <property type="molecule type" value="Genomic_DNA"/>
</dbReference>
<dbReference type="OrthoDB" id="151828at2"/>
<proteinExistence type="predicted"/>
<comment type="caution">
    <text evidence="2">The sequence shown here is derived from an EMBL/GenBank/DDBJ whole genome shotgun (WGS) entry which is preliminary data.</text>
</comment>
<reference evidence="2 3" key="1">
    <citation type="journal article" date="2018" name="Int. J. Syst. Bacteriol.">
        <title>Oceaniradius stylonemae gen. nov., sp. nov., isolated from a red alga, Stylonema cornu-cervi.</title>
        <authorList>
            <person name="Jeong S."/>
        </authorList>
    </citation>
    <scope>NUCLEOTIDE SEQUENCE [LARGE SCALE GENOMIC DNA]</scope>
    <source>
        <strain evidence="2 3">StC1</strain>
    </source>
</reference>
<dbReference type="InterPro" id="IPR015069">
    <property type="entry name" value="2H-PEstase_DUF1868"/>
</dbReference>
<evidence type="ECO:0000313" key="3">
    <source>
        <dbReference type="Proteomes" id="UP000246132"/>
    </source>
</evidence>
<dbReference type="AlphaFoldDB" id="A0A3A8AAA9"/>
<dbReference type="RefSeq" id="WP_109767019.1">
    <property type="nucleotide sequence ID" value="NZ_QFWV02000004.1"/>
</dbReference>
<gene>
    <name evidence="2" type="ORF">DEM25_005265</name>
</gene>
<name>A0A3A8AAA9_9HYPH</name>
<dbReference type="SUPFAM" id="SSF55144">
    <property type="entry name" value="LigT-like"/>
    <property type="match status" value="1"/>
</dbReference>
<dbReference type="Pfam" id="PF08975">
    <property type="entry name" value="2H-phosphodiest"/>
    <property type="match status" value="1"/>
</dbReference>
<accession>A0A3A8AAA9</accession>
<evidence type="ECO:0000313" key="2">
    <source>
        <dbReference type="EMBL" id="RKF07247.1"/>
    </source>
</evidence>
<evidence type="ECO:0000259" key="1">
    <source>
        <dbReference type="Pfam" id="PF08975"/>
    </source>
</evidence>